<sequence length="166" mass="18986">MFQILNRHAKEEGFRLTHKKSLSENSICFRYQHHSCYGKDTSLNSDCQFKVCIYKKRDTNLYHVTSYYSGISLSSYQLRNTCKSSKVSTTSTESEELINYVNSNKGLAITIETPDEDGIIHRHGVATFNETEISNYDKCGDFIAFNPTFTPMISNWNNAPIGIMLQ</sequence>
<name>A0ABR2KFH6_9EUKA</name>
<accession>A0ABR2KFH6</accession>
<organism evidence="1 2">
    <name type="scientific">Tritrichomonas musculus</name>
    <dbReference type="NCBI Taxonomy" id="1915356"/>
    <lineage>
        <taxon>Eukaryota</taxon>
        <taxon>Metamonada</taxon>
        <taxon>Parabasalia</taxon>
        <taxon>Tritrichomonadida</taxon>
        <taxon>Tritrichomonadidae</taxon>
        <taxon>Tritrichomonas</taxon>
    </lineage>
</organism>
<proteinExistence type="predicted"/>
<protein>
    <submittedName>
        <fullName evidence="1">Uncharacterized protein</fullName>
    </submittedName>
</protein>
<keyword evidence="2" id="KW-1185">Reference proteome</keyword>
<gene>
    <name evidence="1" type="ORF">M9Y10_034614</name>
</gene>
<comment type="caution">
    <text evidence="1">The sequence shown here is derived from an EMBL/GenBank/DDBJ whole genome shotgun (WGS) entry which is preliminary data.</text>
</comment>
<dbReference type="EMBL" id="JAPFFF010000005">
    <property type="protein sequence ID" value="KAK8889860.1"/>
    <property type="molecule type" value="Genomic_DNA"/>
</dbReference>
<dbReference type="Proteomes" id="UP001470230">
    <property type="component" value="Unassembled WGS sequence"/>
</dbReference>
<evidence type="ECO:0000313" key="2">
    <source>
        <dbReference type="Proteomes" id="UP001470230"/>
    </source>
</evidence>
<reference evidence="1 2" key="1">
    <citation type="submission" date="2024-04" db="EMBL/GenBank/DDBJ databases">
        <title>Tritrichomonas musculus Genome.</title>
        <authorList>
            <person name="Alves-Ferreira E."/>
            <person name="Grigg M."/>
            <person name="Lorenzi H."/>
            <person name="Galac M."/>
        </authorList>
    </citation>
    <scope>NUCLEOTIDE SEQUENCE [LARGE SCALE GENOMIC DNA]</scope>
    <source>
        <strain evidence="1 2">EAF2021</strain>
    </source>
</reference>
<evidence type="ECO:0000313" key="1">
    <source>
        <dbReference type="EMBL" id="KAK8889860.1"/>
    </source>
</evidence>